<dbReference type="OrthoDB" id="3395486at2"/>
<protein>
    <submittedName>
        <fullName evidence="1">Uncharacterized protein</fullName>
    </submittedName>
</protein>
<name>A0A4Q7UJA5_9ACTN</name>
<dbReference type="AlphaFoldDB" id="A0A4Q7UJA5"/>
<proteinExistence type="predicted"/>
<evidence type="ECO:0000313" key="2">
    <source>
        <dbReference type="Proteomes" id="UP000293781"/>
    </source>
</evidence>
<keyword evidence="2" id="KW-1185">Reference proteome</keyword>
<comment type="caution">
    <text evidence="1">The sequence shown here is derived from an EMBL/GenBank/DDBJ whole genome shotgun (WGS) entry which is preliminary data.</text>
</comment>
<accession>A0A4Q7UJA5</accession>
<dbReference type="RefSeq" id="WP_130403514.1">
    <property type="nucleotide sequence ID" value="NZ_JBEZZO010000006.1"/>
</dbReference>
<sequence length="117" mass="12975">METTLLLGPVEADGLPPLEQVALTVAGIIGVELVERAGDQRHFFGADDNFAVWLDTDPDTDEPFRSHPFCLDVSNPSATAELGTRLFHQLADSGRFRVLLILNHDCVRSTHFPCEDW</sequence>
<evidence type="ECO:0000313" key="1">
    <source>
        <dbReference type="EMBL" id="RZT80431.1"/>
    </source>
</evidence>
<dbReference type="Proteomes" id="UP000293781">
    <property type="component" value="Unassembled WGS sequence"/>
</dbReference>
<organism evidence="1 2">
    <name type="scientific">Micromonospora violae</name>
    <dbReference type="NCBI Taxonomy" id="1278207"/>
    <lineage>
        <taxon>Bacteria</taxon>
        <taxon>Bacillati</taxon>
        <taxon>Actinomycetota</taxon>
        <taxon>Actinomycetes</taxon>
        <taxon>Micromonosporales</taxon>
        <taxon>Micromonosporaceae</taxon>
        <taxon>Micromonospora</taxon>
    </lineage>
</organism>
<dbReference type="EMBL" id="SHKK01000001">
    <property type="protein sequence ID" value="RZT80431.1"/>
    <property type="molecule type" value="Genomic_DNA"/>
</dbReference>
<gene>
    <name evidence="1" type="ORF">EV382_3680</name>
</gene>
<reference evidence="1 2" key="1">
    <citation type="submission" date="2019-02" db="EMBL/GenBank/DDBJ databases">
        <title>Sequencing the genomes of 1000 actinobacteria strains.</title>
        <authorList>
            <person name="Klenk H.-P."/>
        </authorList>
    </citation>
    <scope>NUCLEOTIDE SEQUENCE [LARGE SCALE GENOMIC DNA]</scope>
    <source>
        <strain evidence="1 2">DSM 45888</strain>
    </source>
</reference>